<dbReference type="PROSITE" id="PS50271">
    <property type="entry name" value="ZF_UBP"/>
    <property type="match status" value="1"/>
</dbReference>
<dbReference type="PIRSF" id="PIRSF016308">
    <property type="entry name" value="UBP"/>
    <property type="match status" value="1"/>
</dbReference>
<dbReference type="GO" id="GO:0004843">
    <property type="term" value="F:cysteine-type deubiquitinase activity"/>
    <property type="evidence" value="ECO:0007669"/>
    <property type="project" value="UniProtKB-UniRule"/>
</dbReference>
<keyword evidence="4 11" id="KW-0479">Metal-binding</keyword>
<dbReference type="Gene3D" id="3.90.70.10">
    <property type="entry name" value="Cysteine proteinases"/>
    <property type="match status" value="1"/>
</dbReference>
<keyword evidence="8 11" id="KW-0378">Hydrolase</keyword>
<comment type="similarity">
    <text evidence="2 11 16">Belongs to the peptidase C19 family.</text>
</comment>
<feature type="binding site" evidence="13">
    <location>
        <position position="206"/>
    </location>
    <ligand>
        <name>substrate</name>
    </ligand>
</feature>
<dbReference type="Gene3D" id="1.10.8.10">
    <property type="entry name" value="DNA helicase RuvA subunit, C-terminal domain"/>
    <property type="match status" value="2"/>
</dbReference>
<dbReference type="FunFam" id="3.30.40.10:FF:000370">
    <property type="entry name" value="Ubiquitin carboxyl-terminal hydrolase"/>
    <property type="match status" value="1"/>
</dbReference>
<dbReference type="InterPro" id="IPR015940">
    <property type="entry name" value="UBA"/>
</dbReference>
<dbReference type="FunFam" id="1.10.8.10:FF:000016">
    <property type="entry name" value="Ubiquitin carboxyl-terminal hydrolase"/>
    <property type="match status" value="1"/>
</dbReference>
<feature type="binding site" evidence="14">
    <location>
        <position position="216"/>
    </location>
    <ligand>
        <name>Zn(2+)</name>
        <dbReference type="ChEBI" id="CHEBI:29105"/>
    </ligand>
</feature>
<feature type="domain" description="UBA" evidence="18">
    <location>
        <begin position="612"/>
        <end position="653"/>
    </location>
</feature>
<dbReference type="SMART" id="SM00290">
    <property type="entry name" value="ZnF_UBP"/>
    <property type="match status" value="1"/>
</dbReference>
<protein>
    <recommendedName>
        <fullName evidence="11 16">Ubiquitin carboxyl-terminal hydrolase</fullName>
        <ecNumber evidence="11 16">3.4.19.12</ecNumber>
    </recommendedName>
</protein>
<dbReference type="AlphaFoldDB" id="A0A3Q2EJS4"/>
<evidence type="ECO:0000256" key="15">
    <source>
        <dbReference type="PROSITE-ProRule" id="PRU00502"/>
    </source>
</evidence>
<evidence type="ECO:0000259" key="19">
    <source>
        <dbReference type="PROSITE" id="PS50235"/>
    </source>
</evidence>
<dbReference type="InterPro" id="IPR016652">
    <property type="entry name" value="Ubiquitinyl_hydrolase"/>
</dbReference>
<dbReference type="SUPFAM" id="SSF54001">
    <property type="entry name" value="Cysteine proteinases"/>
    <property type="match status" value="1"/>
</dbReference>
<keyword evidence="9 11" id="KW-0788">Thiol protease</keyword>
<feature type="binding site" evidence="14">
    <location>
        <position position="229"/>
    </location>
    <ligand>
        <name>Zn(2+)</name>
        <dbReference type="ChEBI" id="CHEBI:29105"/>
    </ligand>
</feature>
<proteinExistence type="inferred from homology"/>
<keyword evidence="6 15" id="KW-0863">Zinc-finger</keyword>
<dbReference type="InterPro" id="IPR001607">
    <property type="entry name" value="Znf_UBP"/>
</dbReference>
<evidence type="ECO:0000256" key="3">
    <source>
        <dbReference type="ARBA" id="ARBA00022670"/>
    </source>
</evidence>
<sequence length="814" mass="89926">MADVGEVLMSVLSTIRVPKPGDRVHKDECALSFSSPESEGGLYVCMNSFLGFGSQYVDRHHARTGQRAYLHITRTRKNKEDENNSGSGHPPKKKPTRLAIGIEGGFDVEQELYEEDVKVVIFPDKQEVNSDDLATMPDVVKERVSLSMAGIMAADSVSHALQVQQWDGEVRQESKHAADLKQLDNGVKIPPSGWRCEVCDLQENIWMNLTDGKVLCGRRYFDGSGGNNHALLHFQETGYPLAVKLGTITPDGADVYSYDEDDMVLDSKLPEHLAHFGIDMMTMEKTERTMTELEIAVNQRVGEWEVIQESGTTLKPLFGPGLTGMKNLGNSCYLNSVMQVLFTVPDFESTSVTPCFIFALAKLGYGLLSGEYSKPAPDPGDENGAAEPRGDQIGIAPRMFKALVGRGHPEFSTNRQQDAQEFLLHFINMVERNCRSGPNPSEAFRFLVEDKIVCQQSQKAKYTQRVDYIVQLPVPMDQATNTEELQEAERRREEGDSSAPTVRAQIPFSACMAALSEPEMLTDFWSSAVQAKTSATKTTRFASFPDHLVIQIKKFTFGLDWVPKKLDVSIDVPDTLDLSGLRATGQQPGEELLPEVAPPPLMTPDVEVKAPVLDDSTVSQLCEMGFPLEACRKAVYYTGNTGIDSAMNWIMSHMDDPDFSAPLVLPGSSSGPGTTPTESLSEEHLATIVSMGFSRDQATKALRATSNVLDRAVDWIFSHLDDLESMDVSEGGRSAAESEGGRDPPPGPRVRDGPGKYELFAFISHMGTSTMCGHYVCHIKKDQQWVIFNDQKVCASEKPPKDLGYLYFYRRVAD</sequence>
<dbReference type="InterPro" id="IPR041432">
    <property type="entry name" value="UBP13_Znf-UBP_var"/>
</dbReference>
<dbReference type="FunFam" id="3.90.70.10:FF:000042">
    <property type="entry name" value="Ubiquitin carboxyl-terminal hydrolase"/>
    <property type="match status" value="1"/>
</dbReference>
<comment type="catalytic activity">
    <reaction evidence="1 11 16">
        <text>Thiol-dependent hydrolysis of ester, thioester, amide, peptide and isopeptide bonds formed by the C-terminal Gly of ubiquitin (a 76-residue protein attached to proteins as an intracellular targeting signal).</text>
        <dbReference type="EC" id="3.4.19.12"/>
    </reaction>
</comment>
<feature type="active site" description="Proton acceptor" evidence="12">
    <location>
        <position position="774"/>
    </location>
</feature>
<reference evidence="21" key="2">
    <citation type="submission" date="2025-09" db="UniProtKB">
        <authorList>
            <consortium name="Ensembl"/>
        </authorList>
    </citation>
    <scope>IDENTIFICATION</scope>
</reference>
<dbReference type="PROSITE" id="PS00973">
    <property type="entry name" value="USP_2"/>
    <property type="match status" value="1"/>
</dbReference>
<dbReference type="GeneTree" id="ENSGT00940000156036"/>
<keyword evidence="5" id="KW-0677">Repeat</keyword>
<feature type="domain" description="USP" evidence="19">
    <location>
        <begin position="323"/>
        <end position="812"/>
    </location>
</feature>
<dbReference type="GO" id="GO:0008270">
    <property type="term" value="F:zinc ion binding"/>
    <property type="evidence" value="ECO:0007669"/>
    <property type="project" value="UniProtKB-UniRule"/>
</dbReference>
<dbReference type="InterPro" id="IPR018200">
    <property type="entry name" value="USP_CS"/>
</dbReference>
<feature type="domain" description="UBA" evidence="18">
    <location>
        <begin position="679"/>
        <end position="719"/>
    </location>
</feature>
<feature type="binding site" evidence="13">
    <location>
        <position position="258"/>
    </location>
    <ligand>
        <name>substrate</name>
    </ligand>
</feature>
<keyword evidence="10 11" id="KW-0862">Zinc</keyword>
<dbReference type="Pfam" id="PF00443">
    <property type="entry name" value="UCH"/>
    <property type="match status" value="1"/>
</dbReference>
<dbReference type="InterPro" id="IPR028889">
    <property type="entry name" value="USP"/>
</dbReference>
<evidence type="ECO:0000256" key="17">
    <source>
        <dbReference type="SAM" id="MobiDB-lite"/>
    </source>
</evidence>
<evidence type="ECO:0000256" key="6">
    <source>
        <dbReference type="ARBA" id="ARBA00022771"/>
    </source>
</evidence>
<dbReference type="FunFam" id="3.30.40.10:FF:000026">
    <property type="entry name" value="Ubiquitin carboxyl-terminal hydrolase"/>
    <property type="match status" value="1"/>
</dbReference>
<accession>A0A3Q2EJS4</accession>
<evidence type="ECO:0000259" key="18">
    <source>
        <dbReference type="PROSITE" id="PS50030"/>
    </source>
</evidence>
<evidence type="ECO:0000256" key="1">
    <source>
        <dbReference type="ARBA" id="ARBA00000707"/>
    </source>
</evidence>
<dbReference type="CDD" id="cd14294">
    <property type="entry name" value="UBA1_UBP5_like"/>
    <property type="match status" value="1"/>
</dbReference>
<dbReference type="FunFam" id="3.30.40.10:FF:000256">
    <property type="entry name" value="Ubiquitin carboxyl-terminal hydrolase"/>
    <property type="match status" value="1"/>
</dbReference>
<feature type="binding site" evidence="13">
    <location>
        <position position="261"/>
    </location>
    <ligand>
        <name>substrate</name>
    </ligand>
</feature>
<dbReference type="EC" id="3.4.19.12" evidence="11 16"/>
<dbReference type="Ensembl" id="ENSCVAT00000028650.1">
    <property type="protein sequence ID" value="ENSCVAP00000032647.1"/>
    <property type="gene ID" value="ENSCVAG00000000588.1"/>
</dbReference>
<feature type="active site" description="Nucleophile" evidence="12">
    <location>
        <position position="332"/>
    </location>
</feature>
<dbReference type="SUPFAM" id="SSF57850">
    <property type="entry name" value="RING/U-box"/>
    <property type="match status" value="1"/>
</dbReference>
<evidence type="ECO:0000256" key="8">
    <source>
        <dbReference type="ARBA" id="ARBA00022801"/>
    </source>
</evidence>
<feature type="binding site" evidence="13">
    <location>
        <begin position="218"/>
        <end position="221"/>
    </location>
    <ligand>
        <name>substrate</name>
    </ligand>
</feature>
<dbReference type="CDD" id="cd02658">
    <property type="entry name" value="Peptidase_C19B"/>
    <property type="match status" value="1"/>
</dbReference>
<evidence type="ECO:0000256" key="10">
    <source>
        <dbReference type="ARBA" id="ARBA00022833"/>
    </source>
</evidence>
<dbReference type="Pfam" id="PF02148">
    <property type="entry name" value="zf-UBP"/>
    <property type="match status" value="1"/>
</dbReference>
<dbReference type="InterPro" id="IPR001394">
    <property type="entry name" value="Peptidase_C19_UCH"/>
</dbReference>
<dbReference type="PANTHER" id="PTHR24006:SF655">
    <property type="entry name" value="UBIQUITIN CARBOXYL-TERMINAL HYDROLASE 5"/>
    <property type="match status" value="1"/>
</dbReference>
<keyword evidence="22" id="KW-1185">Reference proteome</keyword>
<evidence type="ECO:0000256" key="13">
    <source>
        <dbReference type="PIRSR" id="PIRSR016308-2"/>
    </source>
</evidence>
<dbReference type="GO" id="GO:0016579">
    <property type="term" value="P:protein deubiquitination"/>
    <property type="evidence" value="ECO:0007669"/>
    <property type="project" value="InterPro"/>
</dbReference>
<feature type="region of interest" description="Disordered" evidence="17">
    <location>
        <begin position="728"/>
        <end position="751"/>
    </location>
</feature>
<dbReference type="GO" id="GO:0005634">
    <property type="term" value="C:nucleus"/>
    <property type="evidence" value="ECO:0007669"/>
    <property type="project" value="TreeGrafter"/>
</dbReference>
<dbReference type="InterPro" id="IPR009060">
    <property type="entry name" value="UBA-like_sf"/>
</dbReference>
<feature type="domain" description="UBP-type" evidence="20">
    <location>
        <begin position="172"/>
        <end position="280"/>
    </location>
</feature>
<dbReference type="PROSITE" id="PS50235">
    <property type="entry name" value="USP_3"/>
    <property type="match status" value="1"/>
</dbReference>
<evidence type="ECO:0000256" key="4">
    <source>
        <dbReference type="ARBA" id="ARBA00022723"/>
    </source>
</evidence>
<evidence type="ECO:0000256" key="14">
    <source>
        <dbReference type="PIRSR" id="PIRSR016308-3"/>
    </source>
</evidence>
<dbReference type="InterPro" id="IPR038765">
    <property type="entry name" value="Papain-like_cys_pep_sf"/>
</dbReference>
<dbReference type="Pfam" id="PF00627">
    <property type="entry name" value="UBA"/>
    <property type="match status" value="2"/>
</dbReference>
<dbReference type="PROSITE" id="PS50030">
    <property type="entry name" value="UBA"/>
    <property type="match status" value="2"/>
</dbReference>
<evidence type="ECO:0000256" key="5">
    <source>
        <dbReference type="ARBA" id="ARBA00022737"/>
    </source>
</evidence>
<evidence type="ECO:0000256" key="12">
    <source>
        <dbReference type="PIRSR" id="PIRSR016308-1"/>
    </source>
</evidence>
<evidence type="ECO:0000256" key="16">
    <source>
        <dbReference type="RuleBase" id="RU366025"/>
    </source>
</evidence>
<evidence type="ECO:0000256" key="11">
    <source>
        <dbReference type="PIRNR" id="PIRNR016308"/>
    </source>
</evidence>
<feature type="compositionally biased region" description="Low complexity" evidence="17">
    <location>
        <begin position="729"/>
        <end position="738"/>
    </location>
</feature>
<keyword evidence="7 11" id="KW-0833">Ubl conjugation pathway</keyword>
<evidence type="ECO:0000256" key="9">
    <source>
        <dbReference type="ARBA" id="ARBA00022807"/>
    </source>
</evidence>
<dbReference type="SMART" id="SM00165">
    <property type="entry name" value="UBA"/>
    <property type="match status" value="2"/>
</dbReference>
<dbReference type="GO" id="GO:0006508">
    <property type="term" value="P:proteolysis"/>
    <property type="evidence" value="ECO:0007669"/>
    <property type="project" value="UniProtKB-KW"/>
</dbReference>
<dbReference type="CDD" id="cd14386">
    <property type="entry name" value="UBA2_UBP5"/>
    <property type="match status" value="1"/>
</dbReference>
<feature type="binding site" evidence="13">
    <location>
        <position position="256"/>
    </location>
    <ligand>
        <name>substrate</name>
    </ligand>
</feature>
<feature type="binding site" evidence="14">
    <location>
        <position position="199"/>
    </location>
    <ligand>
        <name>Zn(2+)</name>
        <dbReference type="ChEBI" id="CHEBI:29105"/>
    </ligand>
</feature>
<reference evidence="21" key="1">
    <citation type="submission" date="2025-08" db="UniProtKB">
        <authorList>
            <consortium name="Ensembl"/>
        </authorList>
    </citation>
    <scope>IDENTIFICATION</scope>
</reference>
<organism evidence="21 22">
    <name type="scientific">Cyprinodon variegatus</name>
    <name type="common">Sheepshead minnow</name>
    <dbReference type="NCBI Taxonomy" id="28743"/>
    <lineage>
        <taxon>Eukaryota</taxon>
        <taxon>Metazoa</taxon>
        <taxon>Chordata</taxon>
        <taxon>Craniata</taxon>
        <taxon>Vertebrata</taxon>
        <taxon>Euteleostomi</taxon>
        <taxon>Actinopterygii</taxon>
        <taxon>Neopterygii</taxon>
        <taxon>Teleostei</taxon>
        <taxon>Neoteleostei</taxon>
        <taxon>Acanthomorphata</taxon>
        <taxon>Ovalentaria</taxon>
        <taxon>Atherinomorphae</taxon>
        <taxon>Cyprinodontiformes</taxon>
        <taxon>Cyprinodontidae</taxon>
        <taxon>Cyprinodon</taxon>
    </lineage>
</organism>
<dbReference type="Proteomes" id="UP000265020">
    <property type="component" value="Unassembled WGS sequence"/>
</dbReference>
<dbReference type="GO" id="GO:0005829">
    <property type="term" value="C:cytosol"/>
    <property type="evidence" value="ECO:0007669"/>
    <property type="project" value="TreeGrafter"/>
</dbReference>
<keyword evidence="3 11" id="KW-0645">Protease</keyword>
<dbReference type="PROSITE" id="PS00972">
    <property type="entry name" value="USP_1"/>
    <property type="match status" value="1"/>
</dbReference>
<dbReference type="Gene3D" id="3.30.40.10">
    <property type="entry name" value="Zinc/RING finger domain, C3HC4 (zinc finger)"/>
    <property type="match status" value="3"/>
</dbReference>
<evidence type="ECO:0000256" key="2">
    <source>
        <dbReference type="ARBA" id="ARBA00009085"/>
    </source>
</evidence>
<evidence type="ECO:0000256" key="7">
    <source>
        <dbReference type="ARBA" id="ARBA00022786"/>
    </source>
</evidence>
<dbReference type="InterPro" id="IPR013083">
    <property type="entry name" value="Znf_RING/FYVE/PHD"/>
</dbReference>
<dbReference type="SUPFAM" id="SSF46934">
    <property type="entry name" value="UBA-like"/>
    <property type="match status" value="1"/>
</dbReference>
<evidence type="ECO:0000313" key="22">
    <source>
        <dbReference type="Proteomes" id="UP000265020"/>
    </source>
</evidence>
<name>A0A3Q2EJS4_CYPVA</name>
<dbReference type="PANTHER" id="PTHR24006">
    <property type="entry name" value="UBIQUITIN CARBOXYL-TERMINAL HYDROLASE"/>
    <property type="match status" value="1"/>
</dbReference>
<feature type="region of interest" description="Disordered" evidence="17">
    <location>
        <begin position="73"/>
        <end position="97"/>
    </location>
</feature>
<dbReference type="Pfam" id="PF17807">
    <property type="entry name" value="zf-UBP_var"/>
    <property type="match status" value="1"/>
</dbReference>
<dbReference type="InterPro" id="IPR050164">
    <property type="entry name" value="Peptidase_C19"/>
</dbReference>
<feature type="region of interest" description="Disordered" evidence="17">
    <location>
        <begin position="479"/>
        <end position="501"/>
    </location>
</feature>
<feature type="binding site" evidence="14">
    <location>
        <position position="196"/>
    </location>
    <ligand>
        <name>Zn(2+)</name>
        <dbReference type="ChEBI" id="CHEBI:29105"/>
    </ligand>
</feature>
<evidence type="ECO:0000313" key="21">
    <source>
        <dbReference type="Ensembl" id="ENSCVAP00000032647.1"/>
    </source>
</evidence>
<evidence type="ECO:0000259" key="20">
    <source>
        <dbReference type="PROSITE" id="PS50271"/>
    </source>
</evidence>